<evidence type="ECO:0000256" key="1">
    <source>
        <dbReference type="SAM" id="MobiDB-lite"/>
    </source>
</evidence>
<comment type="caution">
    <text evidence="2">The sequence shown here is derived from an EMBL/GenBank/DDBJ whole genome shotgun (WGS) entry which is preliminary data.</text>
</comment>
<keyword evidence="3" id="KW-1185">Reference proteome</keyword>
<reference evidence="2" key="1">
    <citation type="journal article" date="2014" name="Int. J. Syst. Evol. Microbiol.">
        <title>Complete genome sequence of Corynebacterium casei LMG S-19264T (=DSM 44701T), isolated from a smear-ripened cheese.</title>
        <authorList>
            <consortium name="US DOE Joint Genome Institute (JGI-PGF)"/>
            <person name="Walter F."/>
            <person name="Albersmeier A."/>
            <person name="Kalinowski J."/>
            <person name="Ruckert C."/>
        </authorList>
    </citation>
    <scope>NUCLEOTIDE SEQUENCE</scope>
    <source>
        <strain evidence="2">KCTC 23077</strain>
    </source>
</reference>
<sequence>MPLMRKLVKLAVGYAVTKALAKHGGPKGLLDSVLNSASRAGNRDDRMHRGGYRAPGSKRGDGRR</sequence>
<accession>A0A918T1A0</accession>
<dbReference type="AlphaFoldDB" id="A0A918T1A0"/>
<gene>
    <name evidence="2" type="ORF">GCM10007067_21860</name>
</gene>
<dbReference type="EMBL" id="BMYD01000003">
    <property type="protein sequence ID" value="GHA83372.1"/>
    <property type="molecule type" value="Genomic_DNA"/>
</dbReference>
<reference evidence="2" key="2">
    <citation type="submission" date="2020-09" db="EMBL/GenBank/DDBJ databases">
        <authorList>
            <person name="Sun Q."/>
            <person name="Kim S."/>
        </authorList>
    </citation>
    <scope>NUCLEOTIDE SEQUENCE</scope>
    <source>
        <strain evidence="2">KCTC 23077</strain>
    </source>
</reference>
<dbReference type="RefSeq" id="WP_189456436.1">
    <property type="nucleotide sequence ID" value="NZ_BMYD01000003.1"/>
</dbReference>
<name>A0A918T1A0_9GAMM</name>
<evidence type="ECO:0000313" key="3">
    <source>
        <dbReference type="Proteomes" id="UP000646426"/>
    </source>
</evidence>
<feature type="region of interest" description="Disordered" evidence="1">
    <location>
        <begin position="23"/>
        <end position="64"/>
    </location>
</feature>
<protein>
    <submittedName>
        <fullName evidence="2">Uncharacterized protein</fullName>
    </submittedName>
</protein>
<organism evidence="2 3">
    <name type="scientific">Cognatilysobacter bugurensis</name>
    <dbReference type="NCBI Taxonomy" id="543356"/>
    <lineage>
        <taxon>Bacteria</taxon>
        <taxon>Pseudomonadati</taxon>
        <taxon>Pseudomonadota</taxon>
        <taxon>Gammaproteobacteria</taxon>
        <taxon>Lysobacterales</taxon>
        <taxon>Lysobacteraceae</taxon>
        <taxon>Cognatilysobacter</taxon>
    </lineage>
</organism>
<proteinExistence type="predicted"/>
<evidence type="ECO:0000313" key="2">
    <source>
        <dbReference type="EMBL" id="GHA83372.1"/>
    </source>
</evidence>
<dbReference type="Proteomes" id="UP000646426">
    <property type="component" value="Unassembled WGS sequence"/>
</dbReference>